<keyword evidence="4" id="KW-1185">Reference proteome</keyword>
<evidence type="ECO:0000313" key="3">
    <source>
        <dbReference type="EMBL" id="GAB0139115.1"/>
    </source>
</evidence>
<accession>A0ABQ0D098</accession>
<dbReference type="Proteomes" id="UP001562357">
    <property type="component" value="Unassembled WGS sequence"/>
</dbReference>
<sequence>MDRARLDAAYGDYCRQYHDNPIAMNVLQRFLDDRPVFQPPIDLLPVDEYERRLDLIAQIEKRLSSQKEFRINAATFSLFMIMPLSVLNDVASNAARTYDEMILKALGNLPQLIQSCKYRALPYSRLKGHVTNLHGQVTMGPIKAVPTPSKTAPRKTRLSQTGSGEAGSGEAAKLRKRPWLGGELDLATSPGHKRTHSEGSIVSRGSQATDSSSRVPRKQSEKAKCVQRDGSRCIVTKTDCPQVCHVLPFSWSGSDRGKIMAGLFTETMDQLLFAEFISDKEMGFAITTGELDKSWNMICLSASLHMWWGRCYFGLKYLGETPSDESKVTVKLEFRWLQQNQHTKAIHTLDQQQRRDFRDELLQTPHPAVAANVCPSNRPILSGQTVDVTLDEGDAPYFVKAIKIQWALVQLAAMSGGAEPTDEPLSRRDQMDPFSTQFVKPVNVAVAEWASQVPAGQAPPDETRPEDTDPCHGDETNPSSLREIPPKPANTLPRPSPRTSRPGIKSQNPPTTPPLTSTSPRRGPEQTKVQQEQRQQQSRQSRQSRQSTATNTKKENQPPR</sequence>
<gene>
    <name evidence="3" type="primary">g7330</name>
    <name evidence="3" type="ORF">EsDP_00007330</name>
</gene>
<protein>
    <recommendedName>
        <fullName evidence="2">HNH nuclease domain-containing protein</fullName>
    </recommendedName>
</protein>
<feature type="compositionally biased region" description="Low complexity" evidence="1">
    <location>
        <begin position="530"/>
        <end position="547"/>
    </location>
</feature>
<proteinExistence type="predicted"/>
<dbReference type="InterPro" id="IPR003615">
    <property type="entry name" value="HNH_nuc"/>
</dbReference>
<organism evidence="3 4">
    <name type="scientific">Epichloe bromicola</name>
    <dbReference type="NCBI Taxonomy" id="79588"/>
    <lineage>
        <taxon>Eukaryota</taxon>
        <taxon>Fungi</taxon>
        <taxon>Dikarya</taxon>
        <taxon>Ascomycota</taxon>
        <taxon>Pezizomycotina</taxon>
        <taxon>Sordariomycetes</taxon>
        <taxon>Hypocreomycetidae</taxon>
        <taxon>Hypocreales</taxon>
        <taxon>Clavicipitaceae</taxon>
        <taxon>Epichloe</taxon>
    </lineage>
</organism>
<comment type="caution">
    <text evidence="3">The sequence shown here is derived from an EMBL/GenBank/DDBJ whole genome shotgun (WGS) entry which is preliminary data.</text>
</comment>
<feature type="compositionally biased region" description="Polar residues" evidence="1">
    <location>
        <begin position="198"/>
        <end position="214"/>
    </location>
</feature>
<feature type="region of interest" description="Disordered" evidence="1">
    <location>
        <begin position="141"/>
        <end position="223"/>
    </location>
</feature>
<evidence type="ECO:0000259" key="2">
    <source>
        <dbReference type="Pfam" id="PF13391"/>
    </source>
</evidence>
<feature type="compositionally biased region" description="Basic and acidic residues" evidence="1">
    <location>
        <begin position="461"/>
        <end position="475"/>
    </location>
</feature>
<dbReference type="Pfam" id="PF13391">
    <property type="entry name" value="HNH_2"/>
    <property type="match status" value="1"/>
</dbReference>
<name>A0ABQ0D098_9HYPO</name>
<feature type="domain" description="HNH nuclease" evidence="2">
    <location>
        <begin position="233"/>
        <end position="315"/>
    </location>
</feature>
<reference evidence="4" key="1">
    <citation type="submission" date="2024-06" db="EMBL/GenBank/DDBJ databases">
        <title>Draft Genome Sequences of Epichloe bromicola Strains Isolated from Elymus ciliaris.</title>
        <authorList>
            <consortium name="Epichloe bromicola genome sequencing consortium"/>
            <person name="Miura A."/>
            <person name="Imano S."/>
            <person name="Ashida A."/>
            <person name="Sato I."/>
            <person name="Chiba S."/>
            <person name="Tanaka A."/>
            <person name="Camagna M."/>
            <person name="Takemoto D."/>
        </authorList>
    </citation>
    <scope>NUCLEOTIDE SEQUENCE [LARGE SCALE GENOMIC DNA]</scope>
    <source>
        <strain evidence="4">DP</strain>
    </source>
</reference>
<evidence type="ECO:0000313" key="4">
    <source>
        <dbReference type="Proteomes" id="UP001562357"/>
    </source>
</evidence>
<dbReference type="EMBL" id="BAAFGZ010000634">
    <property type="protein sequence ID" value="GAB0139115.1"/>
    <property type="molecule type" value="Genomic_DNA"/>
</dbReference>
<feature type="region of interest" description="Disordered" evidence="1">
    <location>
        <begin position="453"/>
        <end position="560"/>
    </location>
</feature>
<evidence type="ECO:0000256" key="1">
    <source>
        <dbReference type="SAM" id="MobiDB-lite"/>
    </source>
</evidence>